<evidence type="ECO:0000256" key="1">
    <source>
        <dbReference type="SAM" id="Phobius"/>
    </source>
</evidence>
<dbReference type="GeneID" id="68293332"/>
<gene>
    <name evidence="2" type="ORF">CKM354_000775700</name>
</gene>
<evidence type="ECO:0000313" key="2">
    <source>
        <dbReference type="EMBL" id="GIZ44562.1"/>
    </source>
</evidence>
<organism evidence="2 3">
    <name type="scientific">Cercospora kikuchii</name>
    <dbReference type="NCBI Taxonomy" id="84275"/>
    <lineage>
        <taxon>Eukaryota</taxon>
        <taxon>Fungi</taxon>
        <taxon>Dikarya</taxon>
        <taxon>Ascomycota</taxon>
        <taxon>Pezizomycotina</taxon>
        <taxon>Dothideomycetes</taxon>
        <taxon>Dothideomycetidae</taxon>
        <taxon>Mycosphaerellales</taxon>
        <taxon>Mycosphaerellaceae</taxon>
        <taxon>Cercospora</taxon>
    </lineage>
</organism>
<feature type="transmembrane region" description="Helical" evidence="1">
    <location>
        <begin position="299"/>
        <end position="319"/>
    </location>
</feature>
<keyword evidence="1" id="KW-1133">Transmembrane helix</keyword>
<reference evidence="2 3" key="1">
    <citation type="submission" date="2021-01" db="EMBL/GenBank/DDBJ databases">
        <title>Cercospora kikuchii MAFF 305040 whole genome shotgun sequence.</title>
        <authorList>
            <person name="Kashiwa T."/>
            <person name="Suzuki T."/>
        </authorList>
    </citation>
    <scope>NUCLEOTIDE SEQUENCE [LARGE SCALE GENOMIC DNA]</scope>
    <source>
        <strain evidence="2 3">MAFF 305040</strain>
    </source>
</reference>
<protein>
    <submittedName>
        <fullName evidence="2">Uncharacterized protein</fullName>
    </submittedName>
</protein>
<dbReference type="Proteomes" id="UP000825890">
    <property type="component" value="Unassembled WGS sequence"/>
</dbReference>
<dbReference type="EMBL" id="BOLY01000004">
    <property type="protein sequence ID" value="GIZ44562.1"/>
    <property type="molecule type" value="Genomic_DNA"/>
</dbReference>
<sequence length="418" mass="45406">MNNNQSQAVGAIGAIGAVLGYIGAEGASPAIFERLLWPQRVHAGPISWKNILKLALLGSTGGPTYKAALQVLDNAFLSGLFRGAGLGQMLGTAFYPQSTSTYTMARKKQATSDQMSPARNCIWERVVLLLPAQGGCLRGGSMAGVEKGIVPNPGKERAQVSVHHISLTVEACEKTSPALLDTESDASRLSPRIWAGIVVSELLGIVFMIIVAALGSPRWAVLFVLPLLIKLCSAAAALDREALVLSNTGLKEQPENLIVQMALERGSFLLLSGPPGLLLQFVRHMGHPIRNRFREIVQLIAIVATACLFPIGVVLSVTVMSEEVQYVWISYQMFLVLAMYVSRYMTISLWSSAEESIAKSLTCEPQGTYLWRDERTCRRVKAKLDTTLHNRLAEARVHFERLSAGVDTCAGTSGRFRK</sequence>
<dbReference type="OrthoDB" id="5295335at2759"/>
<feature type="transmembrane region" description="Helical" evidence="1">
    <location>
        <begin position="219"/>
        <end position="238"/>
    </location>
</feature>
<keyword evidence="1" id="KW-0472">Membrane</keyword>
<accession>A0A9P3CJW2</accession>
<keyword evidence="3" id="KW-1185">Reference proteome</keyword>
<name>A0A9P3CJW2_9PEZI</name>
<dbReference type="RefSeq" id="XP_044659049.1">
    <property type="nucleotide sequence ID" value="XM_044803114.1"/>
</dbReference>
<comment type="caution">
    <text evidence="2">The sequence shown here is derived from an EMBL/GenBank/DDBJ whole genome shotgun (WGS) entry which is preliminary data.</text>
</comment>
<feature type="transmembrane region" description="Helical" evidence="1">
    <location>
        <begin position="325"/>
        <end position="342"/>
    </location>
</feature>
<dbReference type="AlphaFoldDB" id="A0A9P3CJW2"/>
<feature type="transmembrane region" description="Helical" evidence="1">
    <location>
        <begin position="193"/>
        <end position="214"/>
    </location>
</feature>
<evidence type="ECO:0000313" key="3">
    <source>
        <dbReference type="Proteomes" id="UP000825890"/>
    </source>
</evidence>
<keyword evidence="1" id="KW-0812">Transmembrane</keyword>
<proteinExistence type="predicted"/>